<keyword evidence="5" id="KW-1185">Reference proteome</keyword>
<evidence type="ECO:0000313" key="4">
    <source>
        <dbReference type="EMBL" id="SHJ13401.1"/>
    </source>
</evidence>
<dbReference type="InterPro" id="IPR011081">
    <property type="entry name" value="Big_4"/>
</dbReference>
<proteinExistence type="predicted"/>
<name>A0A1M6GTY3_9FIRM</name>
<dbReference type="Gene3D" id="2.60.40.10">
    <property type="entry name" value="Immunoglobulins"/>
    <property type="match status" value="2"/>
</dbReference>
<accession>A0A1M6GTY3</accession>
<dbReference type="RefSeq" id="WP_242656283.1">
    <property type="nucleotide sequence ID" value="NZ_FQZM01000020.1"/>
</dbReference>
<evidence type="ECO:0000256" key="2">
    <source>
        <dbReference type="SAM" id="SignalP"/>
    </source>
</evidence>
<dbReference type="InterPro" id="IPR014755">
    <property type="entry name" value="Cu-Rt/internalin_Ig-like"/>
</dbReference>
<dbReference type="Pfam" id="PF09136">
    <property type="entry name" value="Glucodextran_B"/>
    <property type="match status" value="1"/>
</dbReference>
<dbReference type="EMBL" id="FQZM01000020">
    <property type="protein sequence ID" value="SHJ13401.1"/>
    <property type="molecule type" value="Genomic_DNA"/>
</dbReference>
<dbReference type="InterPro" id="IPR013783">
    <property type="entry name" value="Ig-like_fold"/>
</dbReference>
<dbReference type="STRING" id="1121432.SAMN02745219_01831"/>
<evidence type="ECO:0000256" key="1">
    <source>
        <dbReference type="ARBA" id="ARBA00022729"/>
    </source>
</evidence>
<protein>
    <submittedName>
        <fullName evidence="4">Ig-like domain (Group 3)</fullName>
    </submittedName>
</protein>
<keyword evidence="1 2" id="KW-0732">Signal</keyword>
<evidence type="ECO:0000259" key="3">
    <source>
        <dbReference type="Pfam" id="PF07532"/>
    </source>
</evidence>
<reference evidence="5" key="1">
    <citation type="submission" date="2016-11" db="EMBL/GenBank/DDBJ databases">
        <authorList>
            <person name="Varghese N."/>
            <person name="Submissions S."/>
        </authorList>
    </citation>
    <scope>NUCLEOTIDE SEQUENCE [LARGE SCALE GENOMIC DNA]</scope>
    <source>
        <strain evidence="5">DSM 16057</strain>
    </source>
</reference>
<dbReference type="Pfam" id="PF07532">
    <property type="entry name" value="Big_4"/>
    <property type="match status" value="1"/>
</dbReference>
<feature type="signal peptide" evidence="2">
    <location>
        <begin position="1"/>
        <end position="26"/>
    </location>
</feature>
<feature type="chain" id="PRO_5012770851" evidence="2">
    <location>
        <begin position="27"/>
        <end position="1541"/>
    </location>
</feature>
<sequence>MPRVKHLRVITLAMALVFLFTSVAFAAGVPQYIYFGSGSDMVKVDYAQARKDAMQGNKALYNGVVQHVGNAIETGAAVVVETDDQKVLDYQKGFSAGKRFADIVNDPAYQTEKPAVNKELRLNENGQPEIGDIQQPAVVEISSITPTDTLGVVEIVAEGTTAEALQAAINPRSTVVAKEGIPNTYTVTIQNAAYDQEITLEFGAGFQLKAGVNNRVKWASPKLEVVSVSAINAINVEYGTPVDSLELPAQVEVTLSDNSTQMIDVNWDTSSYDGNTAGTYTFEGTLVLPENLTNPNGLKASVDVIVAEAPDTEVPVITLDQTDATVNKAEFTVSGRVSEAATVKVNGEEVTVNEDLTFSTVVTLTEGANIITVEATDAAGNAATPVSINVTLDTTAPAITVEGVSNNAFYNAGVTPVVTTDDENATVTMTLDGAEYDGSEIAAEGAHELVVTATDAVGNEATKTVRFTIDLTAPVITVAAATVDVTADQQKLTFTVEDANVSAEDITVAQAGQTLAVTAEEAANTYSVLLNEVQGANQTLTIDVTDKAGNAAEQVSVTLVDKKAPEIVSVENVNGNQLVVVFSEAVDENNAETISNYVLRNVTTGEQLTLGNSGNADYAVLQADGKTVLITLSTATTNTLGVENMGTLDAVQYRLFVNPVTSVVATRVKDVVGNYVAVNSYKDFTGGIGADTQAPVLASASLDLDAGTNGRLILTANETVQAVDAYVDQSKISIGGISLATATVSSSVYSESIVLELTAELKSQVAALEDLTVTVQAGAFKDLAGNDNAAGSVVATSAVYVRLLSATYDELANQLTLVFDRAIDVSAFANFADVTLKGATNKTLADLGAVLKTTTDSDTLVFEATDDRAIGEFEGTGDAPASPAIDIASGVFAGIDGKYNARVTDGALTYVNDDVKPYIVSASYDEATNLLHLVFNEKVNMNVSNFNGSGDVQFFADGNDQTPVVDLSGLQDDDLYKDAFKSSKFTANEYGSEVWIDIAANTTVADDKVEAISDKNSLKLRLGNAGVLVDTNGNSNDADTAETQVAVSYTSSATSALAGALVASKSGTPLKLLKATFDSNMNAASVENTANWQLYLKANPANQVAITKVDLLADGRTAYLWTATALTAGAKYVLKATGIQDTFGNSFTESADITASGADANPVTLESGDIRIKDVDGSGTLTAADTITLVFSEPVEFNLAGLNQADFAKAVGTSVDYLPNATFAAGVNSNELIITLGSGADPVDKKFGIANNADFTAASGQTVKFAADDGDLRTILPPAGVVRPTLQSVKYADSNNSGAIDEGDQLVLAFDVDVVASDGDFNENSVDVSDNNGATTESIDLQDGAVVSGKTVTVRLAVYGIEVDSGIPAVNLNDVATLKVTLTNADLANKWGQAANDANDIAITSDDTTGPALVAARFVANALDLNGDGYTTGHNETNPYGYVVLTFDEGVNVDSVSANVYNDFEFDISGNSFGSNPEILRFTDNAADGTKIVIKLGADSVIDVGLVKINVKSQPADMKNIWDAAGNAYRKTSTTGVTITQ</sequence>
<dbReference type="Proteomes" id="UP000184529">
    <property type="component" value="Unassembled WGS sequence"/>
</dbReference>
<dbReference type="Gene3D" id="2.60.40.1220">
    <property type="match status" value="2"/>
</dbReference>
<gene>
    <name evidence="4" type="ORF">SAMN02745219_01831</name>
</gene>
<evidence type="ECO:0000313" key="5">
    <source>
        <dbReference type="Proteomes" id="UP000184529"/>
    </source>
</evidence>
<feature type="domain" description="Bacterial Ig-like" evidence="3">
    <location>
        <begin position="234"/>
        <end position="286"/>
    </location>
</feature>
<organism evidence="4 5">
    <name type="scientific">Desulfofundulus thermosubterraneus DSM 16057</name>
    <dbReference type="NCBI Taxonomy" id="1121432"/>
    <lineage>
        <taxon>Bacteria</taxon>
        <taxon>Bacillati</taxon>
        <taxon>Bacillota</taxon>
        <taxon>Clostridia</taxon>
        <taxon>Eubacteriales</taxon>
        <taxon>Peptococcaceae</taxon>
        <taxon>Desulfofundulus</taxon>
    </lineage>
</organism>